<dbReference type="STRING" id="46177.SAMN05660976_07117"/>
<sequence>MIKRMKRIPLILVAIAALSALIATPAQAATLRPVVVQPYTDLTEGVAVGPHGEVYVGLLSKGEVRKIDATGTDTLLAALPVGEGRLNGLATDRRGTVYALLNSGDAATNGVWSITPWGDAKLHAALPIGFANALAFGPDGALYVTDSAHGAVYRVTGGKAAVWAKSPLLDPGADGVGANGIAWRAGAFYVAVSDQAQIVRIPYGKGGQAGTPAVHVKDAKLAGADGVAFDVRGQLYAPSYTGNTLNLVRTNGQVEVLADKLDSPASLAFDGRVLYFVNIGGNGAPSLMKAKVKHPGLPLLHG</sequence>
<dbReference type="Gene3D" id="2.120.10.30">
    <property type="entry name" value="TolB, C-terminal domain"/>
    <property type="match status" value="1"/>
</dbReference>
<dbReference type="AlphaFoldDB" id="A0A1H8EV91"/>
<dbReference type="Proteomes" id="UP000198953">
    <property type="component" value="Unassembled WGS sequence"/>
</dbReference>
<evidence type="ECO:0000313" key="4">
    <source>
        <dbReference type="Proteomes" id="UP000198953"/>
    </source>
</evidence>
<dbReference type="InterPro" id="IPR051262">
    <property type="entry name" value="SMP-30/CGR1_Lactonase"/>
</dbReference>
<gene>
    <name evidence="3" type="ORF">SAMN05660976_07117</name>
</gene>
<dbReference type="InterPro" id="IPR011042">
    <property type="entry name" value="6-blade_b-propeller_TolB-like"/>
</dbReference>
<dbReference type="EMBL" id="FOBF01000023">
    <property type="protein sequence ID" value="SEN23296.1"/>
    <property type="molecule type" value="Genomic_DNA"/>
</dbReference>
<organism evidence="3 4">
    <name type="scientific">Nonomuraea pusilla</name>
    <dbReference type="NCBI Taxonomy" id="46177"/>
    <lineage>
        <taxon>Bacteria</taxon>
        <taxon>Bacillati</taxon>
        <taxon>Actinomycetota</taxon>
        <taxon>Actinomycetes</taxon>
        <taxon>Streptosporangiales</taxon>
        <taxon>Streptosporangiaceae</taxon>
        <taxon>Nonomuraea</taxon>
    </lineage>
</organism>
<feature type="signal peptide" evidence="2">
    <location>
        <begin position="1"/>
        <end position="28"/>
    </location>
</feature>
<dbReference type="PANTHER" id="PTHR47572:SF4">
    <property type="entry name" value="LACTONASE DRP35"/>
    <property type="match status" value="1"/>
</dbReference>
<dbReference type="PANTHER" id="PTHR47572">
    <property type="entry name" value="LIPOPROTEIN-RELATED"/>
    <property type="match status" value="1"/>
</dbReference>
<keyword evidence="2" id="KW-0732">Signal</keyword>
<feature type="chain" id="PRO_5011720613" evidence="2">
    <location>
        <begin position="29"/>
        <end position="302"/>
    </location>
</feature>
<protein>
    <submittedName>
        <fullName evidence="3">Uncharacterized protein</fullName>
    </submittedName>
</protein>
<evidence type="ECO:0000256" key="1">
    <source>
        <dbReference type="ARBA" id="ARBA00008853"/>
    </source>
</evidence>
<accession>A0A1H8EV91</accession>
<reference evidence="3 4" key="1">
    <citation type="submission" date="2016-10" db="EMBL/GenBank/DDBJ databases">
        <authorList>
            <person name="de Groot N.N."/>
        </authorList>
    </citation>
    <scope>NUCLEOTIDE SEQUENCE [LARGE SCALE GENOMIC DNA]</scope>
    <source>
        <strain evidence="3 4">DSM 43357</strain>
    </source>
</reference>
<evidence type="ECO:0000313" key="3">
    <source>
        <dbReference type="EMBL" id="SEN23296.1"/>
    </source>
</evidence>
<keyword evidence="4" id="KW-1185">Reference proteome</keyword>
<name>A0A1H8EV91_9ACTN</name>
<dbReference type="SUPFAM" id="SSF63829">
    <property type="entry name" value="Calcium-dependent phosphotriesterase"/>
    <property type="match status" value="1"/>
</dbReference>
<comment type="similarity">
    <text evidence="1">Belongs to the SMP-30/CGR1 family.</text>
</comment>
<dbReference type="OrthoDB" id="9768084at2"/>
<proteinExistence type="inferred from homology"/>
<evidence type="ECO:0000256" key="2">
    <source>
        <dbReference type="SAM" id="SignalP"/>
    </source>
</evidence>